<evidence type="ECO:0000313" key="12">
    <source>
        <dbReference type="EMBL" id="KAL0313434.1"/>
    </source>
</evidence>
<evidence type="ECO:0000256" key="7">
    <source>
        <dbReference type="ARBA" id="ARBA00023004"/>
    </source>
</evidence>
<dbReference type="Gene3D" id="1.10.420.10">
    <property type="entry name" value="Peroxidase, domain 2"/>
    <property type="match status" value="1"/>
</dbReference>
<dbReference type="SUPFAM" id="SSF48113">
    <property type="entry name" value="Heme-dependent peroxidases"/>
    <property type="match status" value="1"/>
</dbReference>
<dbReference type="EC" id="1.11.1.7" evidence="2"/>
<dbReference type="PROSITE" id="PS50873">
    <property type="entry name" value="PEROXIDASE_4"/>
    <property type="match status" value="1"/>
</dbReference>
<evidence type="ECO:0000256" key="4">
    <source>
        <dbReference type="ARBA" id="ARBA00022617"/>
    </source>
</evidence>
<comment type="catalytic activity">
    <reaction evidence="1">
        <text>2 a phenolic donor + H2O2 = 2 a phenolic radical donor + 2 H2O</text>
        <dbReference type="Rhea" id="RHEA:56136"/>
        <dbReference type="ChEBI" id="CHEBI:15377"/>
        <dbReference type="ChEBI" id="CHEBI:16240"/>
        <dbReference type="ChEBI" id="CHEBI:139520"/>
        <dbReference type="ChEBI" id="CHEBI:139521"/>
        <dbReference type="EC" id="1.11.1.7"/>
    </reaction>
</comment>
<dbReference type="GO" id="GO:0140825">
    <property type="term" value="F:lactoperoxidase activity"/>
    <property type="evidence" value="ECO:0007669"/>
    <property type="project" value="UniProtKB-EC"/>
</dbReference>
<evidence type="ECO:0000256" key="6">
    <source>
        <dbReference type="ARBA" id="ARBA00023002"/>
    </source>
</evidence>
<name>A0AAW2L4B1_SESRA</name>
<reference evidence="12" key="1">
    <citation type="submission" date="2020-06" db="EMBL/GenBank/DDBJ databases">
        <authorList>
            <person name="Li T."/>
            <person name="Hu X."/>
            <person name="Zhang T."/>
            <person name="Song X."/>
            <person name="Zhang H."/>
            <person name="Dai N."/>
            <person name="Sheng W."/>
            <person name="Hou X."/>
            <person name="Wei L."/>
        </authorList>
    </citation>
    <scope>NUCLEOTIDE SEQUENCE</scope>
    <source>
        <strain evidence="12">G02</strain>
        <tissue evidence="12">Leaf</tissue>
    </source>
</reference>
<organism evidence="12">
    <name type="scientific">Sesamum radiatum</name>
    <name type="common">Black benniseed</name>
    <dbReference type="NCBI Taxonomy" id="300843"/>
    <lineage>
        <taxon>Eukaryota</taxon>
        <taxon>Viridiplantae</taxon>
        <taxon>Streptophyta</taxon>
        <taxon>Embryophyta</taxon>
        <taxon>Tracheophyta</taxon>
        <taxon>Spermatophyta</taxon>
        <taxon>Magnoliopsida</taxon>
        <taxon>eudicotyledons</taxon>
        <taxon>Gunneridae</taxon>
        <taxon>Pentapetalae</taxon>
        <taxon>asterids</taxon>
        <taxon>lamiids</taxon>
        <taxon>Lamiales</taxon>
        <taxon>Pedaliaceae</taxon>
        <taxon>Sesamum</taxon>
    </lineage>
</organism>
<dbReference type="InterPro" id="IPR010255">
    <property type="entry name" value="Haem_peroxidase_sf"/>
</dbReference>
<feature type="binding site" evidence="8">
    <location>
        <position position="73"/>
    </location>
    <ligand>
        <name>Ca(2+)</name>
        <dbReference type="ChEBI" id="CHEBI:29108"/>
        <label>2</label>
    </ligand>
</feature>
<dbReference type="PRINTS" id="PR00458">
    <property type="entry name" value="PEROXIDASE"/>
</dbReference>
<feature type="binding site" evidence="8">
    <location>
        <position position="78"/>
    </location>
    <ligand>
        <name>Ca(2+)</name>
        <dbReference type="ChEBI" id="CHEBI:29108"/>
        <label>2</label>
    </ligand>
</feature>
<evidence type="ECO:0000256" key="2">
    <source>
        <dbReference type="ARBA" id="ARBA00012313"/>
    </source>
</evidence>
<feature type="domain" description="Plant heme peroxidase family profile" evidence="11">
    <location>
        <begin position="7"/>
        <end position="88"/>
    </location>
</feature>
<proteinExistence type="inferred from homology"/>
<comment type="caution">
    <text evidence="12">The sequence shown here is derived from an EMBL/GenBank/DDBJ whole genome shotgun (WGS) entry which is preliminary data.</text>
</comment>
<accession>A0AAW2L4B1</accession>
<evidence type="ECO:0000256" key="8">
    <source>
        <dbReference type="PIRSR" id="PIRSR600823-3"/>
    </source>
</evidence>
<keyword evidence="3 12" id="KW-0575">Peroxidase</keyword>
<feature type="disulfide bond" evidence="9">
    <location>
        <begin position="32"/>
        <end position="57"/>
    </location>
</feature>
<feature type="binding site" description="axial binding residue" evidence="8">
    <location>
        <position position="25"/>
    </location>
    <ligand>
        <name>heme b</name>
        <dbReference type="ChEBI" id="CHEBI:60344"/>
    </ligand>
    <ligandPart>
        <name>Fe</name>
        <dbReference type="ChEBI" id="CHEBI:18248"/>
    </ligandPart>
</feature>
<evidence type="ECO:0000256" key="10">
    <source>
        <dbReference type="RuleBase" id="RU004241"/>
    </source>
</evidence>
<feature type="binding site" evidence="8">
    <location>
        <position position="26"/>
    </location>
    <ligand>
        <name>Ca(2+)</name>
        <dbReference type="ChEBI" id="CHEBI:29108"/>
        <label>2</label>
    </ligand>
</feature>
<sequence length="151" mass="16879">MGSSEPFSPSEDNYTRLTCLCTGAHTIGQARCVVFRDRIYNESDILASFATSLKSNCPSSGSNDSLSSMDATTPGSFDNSYFKNLVSNCWEADTRGVRPTATSQADSYHRLLQKPTTTKAFHKIGFQDHKGDEIFTEERKTTKVFEKRERL</sequence>
<dbReference type="GO" id="GO:0006979">
    <property type="term" value="P:response to oxidative stress"/>
    <property type="evidence" value="ECO:0007669"/>
    <property type="project" value="InterPro"/>
</dbReference>
<dbReference type="Pfam" id="PF00141">
    <property type="entry name" value="peroxidase"/>
    <property type="match status" value="1"/>
</dbReference>
<dbReference type="InterPro" id="IPR000823">
    <property type="entry name" value="Peroxidase_pln"/>
</dbReference>
<keyword evidence="8" id="KW-0106">Calcium</keyword>
<comment type="cofactor">
    <cofactor evidence="8">
        <name>heme b</name>
        <dbReference type="ChEBI" id="CHEBI:60344"/>
    </cofactor>
    <text evidence="8">Binds 1 heme b (iron(II)-protoporphyrin IX) group per subunit.</text>
</comment>
<evidence type="ECO:0000256" key="1">
    <source>
        <dbReference type="ARBA" id="ARBA00000189"/>
    </source>
</evidence>
<comment type="cofactor">
    <cofactor evidence="8">
        <name>Ca(2+)</name>
        <dbReference type="ChEBI" id="CHEBI:29108"/>
    </cofactor>
    <text evidence="8">Binds 2 calcium ions per subunit.</text>
</comment>
<evidence type="ECO:0000259" key="11">
    <source>
        <dbReference type="PROSITE" id="PS50873"/>
    </source>
</evidence>
<dbReference type="EMBL" id="JACGWJ010000026">
    <property type="protein sequence ID" value="KAL0313434.1"/>
    <property type="molecule type" value="Genomic_DNA"/>
</dbReference>
<comment type="similarity">
    <text evidence="10">Belongs to the peroxidase family.</text>
</comment>
<keyword evidence="7 8" id="KW-0408">Iron</keyword>
<feature type="binding site" evidence="8">
    <location>
        <position position="70"/>
    </location>
    <ligand>
        <name>Ca(2+)</name>
        <dbReference type="ChEBI" id="CHEBI:29108"/>
        <label>2</label>
    </ligand>
</feature>
<evidence type="ECO:0000256" key="3">
    <source>
        <dbReference type="ARBA" id="ARBA00022559"/>
    </source>
</evidence>
<keyword evidence="4" id="KW-0349">Heme</keyword>
<keyword evidence="5 8" id="KW-0479">Metal-binding</keyword>
<keyword evidence="6" id="KW-0560">Oxidoreductase</keyword>
<evidence type="ECO:0000256" key="5">
    <source>
        <dbReference type="ARBA" id="ARBA00022723"/>
    </source>
</evidence>
<dbReference type="GO" id="GO:0046872">
    <property type="term" value="F:metal ion binding"/>
    <property type="evidence" value="ECO:0007669"/>
    <property type="project" value="UniProtKB-KW"/>
</dbReference>
<dbReference type="GO" id="GO:0020037">
    <property type="term" value="F:heme binding"/>
    <property type="evidence" value="ECO:0007669"/>
    <property type="project" value="InterPro"/>
</dbReference>
<dbReference type="PANTHER" id="PTHR31388">
    <property type="entry name" value="PEROXIDASE 72-RELATED"/>
    <property type="match status" value="1"/>
</dbReference>
<evidence type="ECO:0000256" key="9">
    <source>
        <dbReference type="PIRSR" id="PIRSR600823-5"/>
    </source>
</evidence>
<gene>
    <name evidence="12" type="ORF">Sradi_5742700</name>
</gene>
<reference evidence="12" key="2">
    <citation type="journal article" date="2024" name="Plant">
        <title>Genomic evolution and insights into agronomic trait innovations of Sesamum species.</title>
        <authorList>
            <person name="Miao H."/>
            <person name="Wang L."/>
            <person name="Qu L."/>
            <person name="Liu H."/>
            <person name="Sun Y."/>
            <person name="Le M."/>
            <person name="Wang Q."/>
            <person name="Wei S."/>
            <person name="Zheng Y."/>
            <person name="Lin W."/>
            <person name="Duan Y."/>
            <person name="Cao H."/>
            <person name="Xiong S."/>
            <person name="Wang X."/>
            <person name="Wei L."/>
            <person name="Li C."/>
            <person name="Ma Q."/>
            <person name="Ju M."/>
            <person name="Zhao R."/>
            <person name="Li G."/>
            <person name="Mu C."/>
            <person name="Tian Q."/>
            <person name="Mei H."/>
            <person name="Zhang T."/>
            <person name="Gao T."/>
            <person name="Zhang H."/>
        </authorList>
    </citation>
    <scope>NUCLEOTIDE SEQUENCE</scope>
    <source>
        <strain evidence="12">G02</strain>
    </source>
</reference>
<keyword evidence="9" id="KW-1015">Disulfide bond</keyword>
<dbReference type="InterPro" id="IPR002016">
    <property type="entry name" value="Haem_peroxidase"/>
</dbReference>
<protein>
    <recommendedName>
        <fullName evidence="2">peroxidase</fullName>
        <ecNumber evidence="2">1.11.1.7</ecNumber>
    </recommendedName>
</protein>
<dbReference type="PANTHER" id="PTHR31388:SF247">
    <property type="entry name" value="PEROXIDASE"/>
    <property type="match status" value="1"/>
</dbReference>
<dbReference type="AlphaFoldDB" id="A0AAW2L4B1"/>